<dbReference type="RefSeq" id="WP_003324484.1">
    <property type="nucleotide sequence ID" value="NZ_ALPT02000025.1"/>
</dbReference>
<evidence type="ECO:0000256" key="2">
    <source>
        <dbReference type="ARBA" id="ARBA00022448"/>
    </source>
</evidence>
<reference evidence="10 12" key="2">
    <citation type="submission" date="2014-01" db="EMBL/GenBank/DDBJ databases">
        <title>Draft genome sequencing of Bacillus alcalophilus CGMCC 1.3604.</title>
        <authorList>
            <person name="Yang J."/>
            <person name="Diao L."/>
            <person name="Yang S."/>
        </authorList>
    </citation>
    <scope>NUCLEOTIDE SEQUENCE [LARGE SCALE GENOMIC DNA]</scope>
    <source>
        <strain evidence="10 12">CGMCC 1.3604</strain>
    </source>
</reference>
<keyword evidence="5 7" id="KW-1133">Transmembrane helix</keyword>
<evidence type="ECO:0000256" key="7">
    <source>
        <dbReference type="RuleBase" id="RU363032"/>
    </source>
</evidence>
<dbReference type="PANTHER" id="PTHR43744">
    <property type="entry name" value="ABC TRANSPORTER PERMEASE PROTEIN MG189-RELATED-RELATED"/>
    <property type="match status" value="1"/>
</dbReference>
<evidence type="ECO:0000313" key="12">
    <source>
        <dbReference type="Proteomes" id="UP000297014"/>
    </source>
</evidence>
<dbReference type="GO" id="GO:0005886">
    <property type="term" value="C:plasma membrane"/>
    <property type="evidence" value="ECO:0007669"/>
    <property type="project" value="UniProtKB-SubCell"/>
</dbReference>
<evidence type="ECO:0000256" key="4">
    <source>
        <dbReference type="ARBA" id="ARBA00022692"/>
    </source>
</evidence>
<evidence type="ECO:0000313" key="9">
    <source>
        <dbReference type="EMBL" id="KGA97629.1"/>
    </source>
</evidence>
<dbReference type="CDD" id="cd06261">
    <property type="entry name" value="TM_PBP2"/>
    <property type="match status" value="1"/>
</dbReference>
<keyword evidence="4 7" id="KW-0812">Transmembrane</keyword>
<comment type="subcellular location">
    <subcellularLocation>
        <location evidence="1 7">Cell membrane</location>
        <topology evidence="1 7">Multi-pass membrane protein</topology>
    </subcellularLocation>
</comment>
<evidence type="ECO:0000256" key="1">
    <source>
        <dbReference type="ARBA" id="ARBA00004651"/>
    </source>
</evidence>
<accession>A0A094WIK4</accession>
<dbReference type="Proteomes" id="UP000002754">
    <property type="component" value="Unassembled WGS sequence"/>
</dbReference>
<comment type="similarity">
    <text evidence="7">Belongs to the binding-protein-dependent transport system permease family.</text>
</comment>
<dbReference type="Proteomes" id="UP000297014">
    <property type="component" value="Unassembled WGS sequence"/>
</dbReference>
<gene>
    <name evidence="10" type="ORF">AJ85_09230</name>
    <name evidence="9" type="ORF">BALCAV_0209265</name>
</gene>
<feature type="domain" description="ABC transmembrane type-1" evidence="8">
    <location>
        <begin position="75"/>
        <end position="267"/>
    </location>
</feature>
<feature type="transmembrane region" description="Helical" evidence="7">
    <location>
        <begin position="146"/>
        <end position="166"/>
    </location>
</feature>
<protein>
    <submittedName>
        <fullName evidence="9 10">ABC transporter permease</fullName>
    </submittedName>
</protein>
<evidence type="ECO:0000256" key="6">
    <source>
        <dbReference type="ARBA" id="ARBA00023136"/>
    </source>
</evidence>
<dbReference type="InterPro" id="IPR035906">
    <property type="entry name" value="MetI-like_sf"/>
</dbReference>
<dbReference type="SUPFAM" id="SSF161098">
    <property type="entry name" value="MetI-like"/>
    <property type="match status" value="1"/>
</dbReference>
<dbReference type="STRING" id="1218173.BALCAV_0209265"/>
<proteinExistence type="inferred from homology"/>
<dbReference type="PROSITE" id="PS50928">
    <property type="entry name" value="ABC_TM1"/>
    <property type="match status" value="1"/>
</dbReference>
<dbReference type="GO" id="GO:0055085">
    <property type="term" value="P:transmembrane transport"/>
    <property type="evidence" value="ECO:0007669"/>
    <property type="project" value="InterPro"/>
</dbReference>
<keyword evidence="11" id="KW-1185">Reference proteome</keyword>
<dbReference type="Gene3D" id="1.10.3720.10">
    <property type="entry name" value="MetI-like"/>
    <property type="match status" value="1"/>
</dbReference>
<comment type="caution">
    <text evidence="9">The sequence shown here is derived from an EMBL/GenBank/DDBJ whole genome shotgun (WGS) entry which is preliminary data.</text>
</comment>
<organism evidence="9 11">
    <name type="scientific">Alkalihalobacillus alcalophilus ATCC 27647 = CGMCC 1.3604</name>
    <dbReference type="NCBI Taxonomy" id="1218173"/>
    <lineage>
        <taxon>Bacteria</taxon>
        <taxon>Bacillati</taxon>
        <taxon>Bacillota</taxon>
        <taxon>Bacilli</taxon>
        <taxon>Bacillales</taxon>
        <taxon>Bacillaceae</taxon>
        <taxon>Alkalihalobacillus</taxon>
    </lineage>
</organism>
<keyword evidence="2 7" id="KW-0813">Transport</keyword>
<dbReference type="AlphaFoldDB" id="A0A094WIK4"/>
<name>A0A094WIK4_ALKAL</name>
<feature type="transmembrane region" description="Helical" evidence="7">
    <location>
        <begin position="187"/>
        <end position="212"/>
    </location>
</feature>
<keyword evidence="6 7" id="KW-0472">Membrane</keyword>
<dbReference type="PANTHER" id="PTHR43744:SF6">
    <property type="entry name" value="ABC TRANSPORTER PERMEASE PROTEIN YESQ-RELATED"/>
    <property type="match status" value="1"/>
</dbReference>
<keyword evidence="3" id="KW-1003">Cell membrane</keyword>
<evidence type="ECO:0000256" key="5">
    <source>
        <dbReference type="ARBA" id="ARBA00022989"/>
    </source>
</evidence>
<reference evidence="9 11" key="1">
    <citation type="journal article" date="2014" name="Genome Announc.">
        <title>Draft Genome Sequence of Bacillus alcalophilus AV1934, a Classic Alkaliphile Isolated from Human Feces in 1934.</title>
        <authorList>
            <person name="Attie O."/>
            <person name="Jayaprakash A."/>
            <person name="Shah H."/>
            <person name="Paulsen I.T."/>
            <person name="Morino M."/>
            <person name="Takahashi Y."/>
            <person name="Narumi I."/>
            <person name="Sachidanandam R."/>
            <person name="Satoh K."/>
            <person name="Ito M."/>
            <person name="Krulwich T.A."/>
        </authorList>
    </citation>
    <scope>NUCLEOTIDE SEQUENCE [LARGE SCALE GENOMIC DNA]</scope>
    <source>
        <strain evidence="9 11">AV1934</strain>
    </source>
</reference>
<evidence type="ECO:0000259" key="8">
    <source>
        <dbReference type="PROSITE" id="PS50928"/>
    </source>
</evidence>
<dbReference type="eggNOG" id="COG0395">
    <property type="taxonomic scope" value="Bacteria"/>
</dbReference>
<feature type="transmembrane region" description="Helical" evidence="7">
    <location>
        <begin position="12"/>
        <end position="33"/>
    </location>
</feature>
<evidence type="ECO:0000313" key="11">
    <source>
        <dbReference type="Proteomes" id="UP000002754"/>
    </source>
</evidence>
<dbReference type="EMBL" id="ALPT02000025">
    <property type="protein sequence ID" value="KGA97629.1"/>
    <property type="molecule type" value="Genomic_DNA"/>
</dbReference>
<dbReference type="Pfam" id="PF00528">
    <property type="entry name" value="BPD_transp_1"/>
    <property type="match status" value="1"/>
</dbReference>
<feature type="transmembrane region" description="Helical" evidence="7">
    <location>
        <begin position="79"/>
        <end position="98"/>
    </location>
</feature>
<sequence>MLDKKSRLSSIIYHTFMIGLGFLMIYPILWMFASSVKPEAEIFHNAASLIPSVFQWENYSIGWEGYGNFGFDLFFKNSMIVTSFVVIGTLISSSLVAYGFARLKFKFQKVLFACLLGTVMLPVQVVIIPQYILFHNIGWVNTFLPLIVPAFLGGSAFFIFLMVQFIRGIPRELDEAATIDGCSHFGIFWRIILPLCKPALITVTIFAFMWTWDDFFSPLIFLQDTRLYTVALGLRGFMDPDAMTAWGPLIAMSSLSLLPQFILFIFCQKYIVKGIATTGLK</sequence>
<dbReference type="OrthoDB" id="9771544at2"/>
<evidence type="ECO:0000313" key="10">
    <source>
        <dbReference type="EMBL" id="THG90691.1"/>
    </source>
</evidence>
<dbReference type="EMBL" id="JALP01000124">
    <property type="protein sequence ID" value="THG90691.1"/>
    <property type="molecule type" value="Genomic_DNA"/>
</dbReference>
<feature type="transmembrane region" description="Helical" evidence="7">
    <location>
        <begin position="245"/>
        <end position="266"/>
    </location>
</feature>
<evidence type="ECO:0000256" key="3">
    <source>
        <dbReference type="ARBA" id="ARBA00022475"/>
    </source>
</evidence>
<feature type="transmembrane region" description="Helical" evidence="7">
    <location>
        <begin position="110"/>
        <end position="134"/>
    </location>
</feature>
<dbReference type="InterPro" id="IPR000515">
    <property type="entry name" value="MetI-like"/>
</dbReference>